<dbReference type="InterPro" id="IPR046561">
    <property type="entry name" value="DUF6716"/>
</dbReference>
<proteinExistence type="predicted"/>
<protein>
    <recommendedName>
        <fullName evidence="3">Diacylglycerol glucosyltransferase N-terminal domain-containing protein</fullName>
    </recommendedName>
</protein>
<dbReference type="EMBL" id="CP043504">
    <property type="protein sequence ID" value="QEO10481.1"/>
    <property type="molecule type" value="Genomic_DNA"/>
</dbReference>
<dbReference type="RefSeq" id="WP_149325898.1">
    <property type="nucleotide sequence ID" value="NZ_CP043504.1"/>
</dbReference>
<dbReference type="OrthoDB" id="8441777at2"/>
<sequence>MRLVVVADSDSYVKWGAALAGSLPDGWQRELLVIESKFTVNDTQLRSALRDSGIEQGTRVRYRELGELLTGIAPDAVLVAAPGPVARVLIRLVAGLRPCPVIVSGLPGISIPATVKALRFRLQSDLMVVHSHREVREFTALSREHGWDHRLALARLPFTTEHPVSGTDLVFAPQAVVPRAREDRVEVARMLRDAALADLAHRVVVKLRALAGERSTHPEDDAYPELLAALGPIPDNLVFSDGPMSRALDTAAGLVTVSSTALIEAVARGIPVIAIDTFGVTAALINPVFEGSGLFGGRDAVVAREFRDPDVAWLADNYFHDAAESDWAASLEELVAARRAGRLPARSGLRMRGGASRAAWDRKRALGAADPSLSGRAALVVGVPLRALVLAGHRLRRAASGARTS</sequence>
<evidence type="ECO:0000313" key="1">
    <source>
        <dbReference type="EMBL" id="QEO10481.1"/>
    </source>
</evidence>
<name>A0A5C1Y9C6_9MICO</name>
<dbReference type="Proteomes" id="UP000322159">
    <property type="component" value="Chromosome"/>
</dbReference>
<keyword evidence="2" id="KW-1185">Reference proteome</keyword>
<organism evidence="1 2">
    <name type="scientific">Protaetiibacter larvae</name>
    <dbReference type="NCBI Taxonomy" id="2592654"/>
    <lineage>
        <taxon>Bacteria</taxon>
        <taxon>Bacillati</taxon>
        <taxon>Actinomycetota</taxon>
        <taxon>Actinomycetes</taxon>
        <taxon>Micrococcales</taxon>
        <taxon>Microbacteriaceae</taxon>
        <taxon>Protaetiibacter</taxon>
    </lineage>
</organism>
<evidence type="ECO:0008006" key="3">
    <source>
        <dbReference type="Google" id="ProtNLM"/>
    </source>
</evidence>
<dbReference type="KEGG" id="lyk:FLP23_10980"/>
<gene>
    <name evidence="1" type="ORF">FLP23_10980</name>
</gene>
<dbReference type="AlphaFoldDB" id="A0A5C1Y9C6"/>
<dbReference type="Pfam" id="PF20471">
    <property type="entry name" value="DUF6716"/>
    <property type="match status" value="1"/>
</dbReference>
<accession>A0A5C1Y9C6</accession>
<reference evidence="1 2" key="1">
    <citation type="submission" date="2019-09" db="EMBL/GenBank/DDBJ databases">
        <title>Genome sequencing of strain KACC 19322.</title>
        <authorList>
            <person name="Heo J."/>
            <person name="Kim S.-J."/>
            <person name="Kim J.-S."/>
            <person name="Hong S.-B."/>
            <person name="Kwon S.-W."/>
        </authorList>
    </citation>
    <scope>NUCLEOTIDE SEQUENCE [LARGE SCALE GENOMIC DNA]</scope>
    <source>
        <strain evidence="1 2">KACC 19322</strain>
    </source>
</reference>
<evidence type="ECO:0000313" key="2">
    <source>
        <dbReference type="Proteomes" id="UP000322159"/>
    </source>
</evidence>